<protein>
    <submittedName>
        <fullName evidence="2">Phage tail</fullName>
    </submittedName>
</protein>
<comment type="caution">
    <text evidence="2">The sequence shown here is derived from an EMBL/GenBank/DDBJ whole genome shotgun (WGS) entry which is preliminary data.</text>
</comment>
<gene>
    <name evidence="2" type="ORF">C2E21_8718</name>
</gene>
<proteinExistence type="predicted"/>
<feature type="compositionally biased region" description="Basic and acidic residues" evidence="1">
    <location>
        <begin position="42"/>
        <end position="51"/>
    </location>
</feature>
<feature type="compositionally biased region" description="Polar residues" evidence="1">
    <location>
        <begin position="102"/>
        <end position="113"/>
    </location>
</feature>
<sequence>MSSREEQQDSACPGRGERAVEDLLAAVGSAVGAVAERIPSTAEHEIRKTLEEQGDISVDTGEPLPRHAGNAREVTGPGDVPAAQVTAPRPGMPAGDLPAQAVPTQGAASSRAS</sequence>
<organism evidence="2 3">
    <name type="scientific">Chlorella sorokiniana</name>
    <name type="common">Freshwater green alga</name>
    <dbReference type="NCBI Taxonomy" id="3076"/>
    <lineage>
        <taxon>Eukaryota</taxon>
        <taxon>Viridiplantae</taxon>
        <taxon>Chlorophyta</taxon>
        <taxon>core chlorophytes</taxon>
        <taxon>Trebouxiophyceae</taxon>
        <taxon>Chlorellales</taxon>
        <taxon>Chlorellaceae</taxon>
        <taxon>Chlorella clade</taxon>
        <taxon>Chlorella</taxon>
    </lineage>
</organism>
<dbReference type="Proteomes" id="UP000239899">
    <property type="component" value="Unassembled WGS sequence"/>
</dbReference>
<dbReference type="AlphaFoldDB" id="A0A2P6TDC4"/>
<keyword evidence="3" id="KW-1185">Reference proteome</keyword>
<name>A0A2P6TDC4_CHLSO</name>
<evidence type="ECO:0000313" key="2">
    <source>
        <dbReference type="EMBL" id="PRW20633.1"/>
    </source>
</evidence>
<accession>A0A2P6TDC4</accession>
<evidence type="ECO:0000313" key="3">
    <source>
        <dbReference type="Proteomes" id="UP000239899"/>
    </source>
</evidence>
<evidence type="ECO:0000256" key="1">
    <source>
        <dbReference type="SAM" id="MobiDB-lite"/>
    </source>
</evidence>
<reference evidence="2 3" key="1">
    <citation type="journal article" date="2018" name="Plant J.">
        <title>Genome sequences of Chlorella sorokiniana UTEX 1602 and Micractinium conductrix SAG 241.80: implications to maltose excretion by a green alga.</title>
        <authorList>
            <person name="Arriola M.B."/>
            <person name="Velmurugan N."/>
            <person name="Zhang Y."/>
            <person name="Plunkett M.H."/>
            <person name="Hondzo H."/>
            <person name="Barney B.M."/>
        </authorList>
    </citation>
    <scope>NUCLEOTIDE SEQUENCE [LARGE SCALE GENOMIC DNA]</scope>
    <source>
        <strain evidence="3">UTEX 1602</strain>
    </source>
</reference>
<dbReference type="EMBL" id="LHPG02000022">
    <property type="protein sequence ID" value="PRW20633.1"/>
    <property type="molecule type" value="Genomic_DNA"/>
</dbReference>
<feature type="region of interest" description="Disordered" evidence="1">
    <location>
        <begin position="39"/>
        <end position="113"/>
    </location>
</feature>